<name>A0AAV4X663_CAEEX</name>
<comment type="caution">
    <text evidence="1">The sequence shown here is derived from an EMBL/GenBank/DDBJ whole genome shotgun (WGS) entry which is preliminary data.</text>
</comment>
<organism evidence="1 2">
    <name type="scientific">Caerostris extrusa</name>
    <name type="common">Bark spider</name>
    <name type="synonym">Caerostris bankana</name>
    <dbReference type="NCBI Taxonomy" id="172846"/>
    <lineage>
        <taxon>Eukaryota</taxon>
        <taxon>Metazoa</taxon>
        <taxon>Ecdysozoa</taxon>
        <taxon>Arthropoda</taxon>
        <taxon>Chelicerata</taxon>
        <taxon>Arachnida</taxon>
        <taxon>Araneae</taxon>
        <taxon>Araneomorphae</taxon>
        <taxon>Entelegynae</taxon>
        <taxon>Araneoidea</taxon>
        <taxon>Araneidae</taxon>
        <taxon>Caerostris</taxon>
    </lineage>
</organism>
<evidence type="ECO:0000313" key="2">
    <source>
        <dbReference type="Proteomes" id="UP001054945"/>
    </source>
</evidence>
<evidence type="ECO:0000313" key="1">
    <source>
        <dbReference type="EMBL" id="GIY90341.1"/>
    </source>
</evidence>
<proteinExistence type="predicted"/>
<sequence length="119" mass="13174">MLNSFDEWETRPLVRPLIPTTTCCFPKTSPSMHESWQIPELLFSQFQNPKTGCMQSGSSILKSTNARFDKDHPTGRILNAVASNVKALSALFLHARSPPRMGLVGKIPFCIMSRPGSLA</sequence>
<protein>
    <submittedName>
        <fullName evidence="1">Uncharacterized protein</fullName>
    </submittedName>
</protein>
<gene>
    <name evidence="1" type="ORF">CEXT_70211</name>
</gene>
<accession>A0AAV4X663</accession>
<dbReference type="Proteomes" id="UP001054945">
    <property type="component" value="Unassembled WGS sequence"/>
</dbReference>
<dbReference type="EMBL" id="BPLR01017312">
    <property type="protein sequence ID" value="GIY90341.1"/>
    <property type="molecule type" value="Genomic_DNA"/>
</dbReference>
<reference evidence="1 2" key="1">
    <citation type="submission" date="2021-06" db="EMBL/GenBank/DDBJ databases">
        <title>Caerostris extrusa draft genome.</title>
        <authorList>
            <person name="Kono N."/>
            <person name="Arakawa K."/>
        </authorList>
    </citation>
    <scope>NUCLEOTIDE SEQUENCE [LARGE SCALE GENOMIC DNA]</scope>
</reference>
<keyword evidence="2" id="KW-1185">Reference proteome</keyword>
<dbReference type="AlphaFoldDB" id="A0AAV4X663"/>